<keyword evidence="2" id="KW-1133">Transmembrane helix</keyword>
<evidence type="ECO:0000256" key="2">
    <source>
        <dbReference type="SAM" id="Phobius"/>
    </source>
</evidence>
<comment type="caution">
    <text evidence="3">The sequence shown here is derived from an EMBL/GenBank/DDBJ whole genome shotgun (WGS) entry which is preliminary data.</text>
</comment>
<evidence type="ECO:0000313" key="4">
    <source>
        <dbReference type="Proteomes" id="UP000037432"/>
    </source>
</evidence>
<feature type="region of interest" description="Disordered" evidence="1">
    <location>
        <begin position="1"/>
        <end position="59"/>
    </location>
</feature>
<dbReference type="OrthoDB" id="4332754at2"/>
<dbReference type="Proteomes" id="UP000037432">
    <property type="component" value="Unassembled WGS sequence"/>
</dbReference>
<dbReference type="EMBL" id="LFNT01000012">
    <property type="protein sequence ID" value="KMS74649.1"/>
    <property type="molecule type" value="Genomic_DNA"/>
</dbReference>
<protein>
    <submittedName>
        <fullName evidence="3">Uncharacterized protein</fullName>
    </submittedName>
</protein>
<evidence type="ECO:0000313" key="3">
    <source>
        <dbReference type="EMBL" id="KMS74649.1"/>
    </source>
</evidence>
<dbReference type="AlphaFoldDB" id="A0A0J7ZFL9"/>
<feature type="compositionally biased region" description="Low complexity" evidence="1">
    <location>
        <begin position="12"/>
        <end position="25"/>
    </location>
</feature>
<gene>
    <name evidence="3" type="ORF">ACM01_13665</name>
</gene>
<dbReference type="PATRIC" id="fig|1938.3.peg.4269"/>
<feature type="compositionally biased region" description="Low complexity" evidence="1">
    <location>
        <begin position="32"/>
        <end position="50"/>
    </location>
</feature>
<keyword evidence="2" id="KW-0812">Transmembrane</keyword>
<sequence>MTTPPPQGNPFAQGQNPYGQPQAQAPYPPQGGYPQQPGQPGFPQQGAAPYAPVPPQQPGRRVSFKTIKTVGAVVIVAGMMIVGYIMSQDDAKNAAVGDCLKAPSSSVSDDALEVVDCSSSDAEVKVLKKVKGHYTQLTAETECGKVEGATSFYTETMKTGTSDDEFLLCLKSV</sequence>
<feature type="transmembrane region" description="Helical" evidence="2">
    <location>
        <begin position="66"/>
        <end position="86"/>
    </location>
</feature>
<name>A0A0J7ZFL9_STRVR</name>
<keyword evidence="2" id="KW-0472">Membrane</keyword>
<dbReference type="SUPFAM" id="SSF81995">
    <property type="entry name" value="beta-sandwich domain of Sec23/24"/>
    <property type="match status" value="1"/>
</dbReference>
<organism evidence="3 4">
    <name type="scientific">Streptomyces viridochromogenes</name>
    <dbReference type="NCBI Taxonomy" id="1938"/>
    <lineage>
        <taxon>Bacteria</taxon>
        <taxon>Bacillati</taxon>
        <taxon>Actinomycetota</taxon>
        <taxon>Actinomycetes</taxon>
        <taxon>Kitasatosporales</taxon>
        <taxon>Streptomycetaceae</taxon>
        <taxon>Streptomyces</taxon>
    </lineage>
</organism>
<evidence type="ECO:0000256" key="1">
    <source>
        <dbReference type="SAM" id="MobiDB-lite"/>
    </source>
</evidence>
<dbReference type="RefSeq" id="WP_048581458.1">
    <property type="nucleotide sequence ID" value="NZ_LFNT01000012.1"/>
</dbReference>
<accession>A0A0J7ZFL9</accession>
<reference evidence="3 4" key="1">
    <citation type="submission" date="2015-06" db="EMBL/GenBank/DDBJ databases">
        <authorList>
            <person name="Ju K.-S."/>
            <person name="Doroghazi J.R."/>
            <person name="Metcalf W.W."/>
        </authorList>
    </citation>
    <scope>NUCLEOTIDE SEQUENCE [LARGE SCALE GENOMIC DNA]</scope>
    <source>
        <strain evidence="3 4">NRRL 3414</strain>
    </source>
</reference>
<proteinExistence type="predicted"/>